<evidence type="ECO:0000313" key="2">
    <source>
        <dbReference type="Proteomes" id="UP000657385"/>
    </source>
</evidence>
<organism evidence="1 2">
    <name type="scientific">Streptacidiphilus fuscans</name>
    <dbReference type="NCBI Taxonomy" id="2789292"/>
    <lineage>
        <taxon>Bacteria</taxon>
        <taxon>Bacillati</taxon>
        <taxon>Actinomycetota</taxon>
        <taxon>Actinomycetes</taxon>
        <taxon>Kitasatosporales</taxon>
        <taxon>Streptomycetaceae</taxon>
        <taxon>Streptacidiphilus</taxon>
    </lineage>
</organism>
<dbReference type="AlphaFoldDB" id="A0A931BE28"/>
<reference evidence="1" key="1">
    <citation type="submission" date="2020-11" db="EMBL/GenBank/DDBJ databases">
        <title>Isolation and identification of active actinomycetes.</title>
        <authorList>
            <person name="Yu B."/>
        </authorList>
    </citation>
    <scope>NUCLEOTIDE SEQUENCE</scope>
    <source>
        <strain evidence="1">NEAU-YB345</strain>
    </source>
</reference>
<dbReference type="Proteomes" id="UP000657385">
    <property type="component" value="Unassembled WGS sequence"/>
</dbReference>
<proteinExistence type="predicted"/>
<sequence length="46" mass="5159">MIPHLDDVTVVADHHYNSAAFDVLPAGARTPVMRVHKDHVFTSRHP</sequence>
<comment type="caution">
    <text evidence="1">The sequence shown here is derived from an EMBL/GenBank/DDBJ whole genome shotgun (WGS) entry which is preliminary data.</text>
</comment>
<keyword evidence="2" id="KW-1185">Reference proteome</keyword>
<gene>
    <name evidence="1" type="ORF">I2501_38595</name>
</gene>
<protein>
    <submittedName>
        <fullName evidence="1">Uncharacterized protein</fullName>
    </submittedName>
</protein>
<evidence type="ECO:0000313" key="1">
    <source>
        <dbReference type="EMBL" id="MBF9073936.1"/>
    </source>
</evidence>
<dbReference type="EMBL" id="JADPRT010000031">
    <property type="protein sequence ID" value="MBF9073936.1"/>
    <property type="molecule type" value="Genomic_DNA"/>
</dbReference>
<dbReference type="RefSeq" id="WP_196198754.1">
    <property type="nucleotide sequence ID" value="NZ_JADPRT010000031.1"/>
</dbReference>
<accession>A0A931BE28</accession>
<name>A0A931BE28_9ACTN</name>